<dbReference type="Gene3D" id="1.10.443.10">
    <property type="entry name" value="Intergrase catalytic core"/>
    <property type="match status" value="1"/>
</dbReference>
<keyword evidence="1" id="KW-0238">DNA-binding</keyword>
<dbReference type="GO" id="GO:0003677">
    <property type="term" value="F:DNA binding"/>
    <property type="evidence" value="ECO:0007669"/>
    <property type="project" value="UniProtKB-KW"/>
</dbReference>
<dbReference type="Proteomes" id="UP000295499">
    <property type="component" value="Unassembled WGS sequence"/>
</dbReference>
<evidence type="ECO:0000313" key="6">
    <source>
        <dbReference type="Proteomes" id="UP000295499"/>
    </source>
</evidence>
<dbReference type="InterPro" id="IPR011010">
    <property type="entry name" value="DNA_brk_join_enz"/>
</dbReference>
<dbReference type="EMBL" id="SNWM01000002">
    <property type="protein sequence ID" value="TDO22345.1"/>
    <property type="molecule type" value="Genomic_DNA"/>
</dbReference>
<dbReference type="InterPro" id="IPR013762">
    <property type="entry name" value="Integrase-like_cat_sf"/>
</dbReference>
<dbReference type="GO" id="GO:0006310">
    <property type="term" value="P:DNA recombination"/>
    <property type="evidence" value="ECO:0007669"/>
    <property type="project" value="UniProtKB-KW"/>
</dbReference>
<protein>
    <submittedName>
        <fullName evidence="5">Integrase-like protein</fullName>
    </submittedName>
</protein>
<dbReference type="OrthoDB" id="892893at2"/>
<dbReference type="RefSeq" id="WP_133553628.1">
    <property type="nucleotide sequence ID" value="NZ_SNWM01000002.1"/>
</dbReference>
<evidence type="ECO:0000256" key="2">
    <source>
        <dbReference type="ARBA" id="ARBA00023172"/>
    </source>
</evidence>
<sequence length="313" mass="36256">MVSTLKTSFYLKKQKNYLGGEMPVYLRITVDDQLAEISTGVNSLPSKWIARKGRLKLSDMTSQQLNDILDKLELKAKDNYRYLLEVDPTRLITAQDIKNLVTGKKIQRIMLLDIFQEHNNKVQALVGEHFAEGTLERYKTTYKHTADFIKMKYKVDDLAITRVNHEFIYEFDFYLRSTRMCNNNTTIKYLKNFKKIILLAIASGFINTNPFLNYKPKLKAVDRTALTKEELASMQKKTFEVERLEAVKDAFLFCCYTGLAYADVSALNRTNILKGIDGEMWIHTFRKKTSTPTKVPLLKPALALIKKYKDHPK</sequence>
<evidence type="ECO:0000313" key="5">
    <source>
        <dbReference type="EMBL" id="TDO22345.1"/>
    </source>
</evidence>
<dbReference type="Pfam" id="PF17293">
    <property type="entry name" value="Arm-DNA-bind_5"/>
    <property type="match status" value="1"/>
</dbReference>
<dbReference type="InterPro" id="IPR035386">
    <property type="entry name" value="Arm-DNA-bind_5"/>
</dbReference>
<evidence type="ECO:0000259" key="3">
    <source>
        <dbReference type="Pfam" id="PF13102"/>
    </source>
</evidence>
<dbReference type="InterPro" id="IPR025269">
    <property type="entry name" value="SAM-like_dom"/>
</dbReference>
<name>A0A4R6IK66_9SPHI</name>
<dbReference type="Gene3D" id="1.10.150.130">
    <property type="match status" value="1"/>
</dbReference>
<dbReference type="GO" id="GO:0015074">
    <property type="term" value="P:DNA integration"/>
    <property type="evidence" value="ECO:0007669"/>
    <property type="project" value="InterPro"/>
</dbReference>
<keyword evidence="6" id="KW-1185">Reference proteome</keyword>
<evidence type="ECO:0000259" key="4">
    <source>
        <dbReference type="Pfam" id="PF17293"/>
    </source>
</evidence>
<dbReference type="InterPro" id="IPR010998">
    <property type="entry name" value="Integrase_recombinase_N"/>
</dbReference>
<dbReference type="Pfam" id="PF13102">
    <property type="entry name" value="Phage_int_SAM_5"/>
    <property type="match status" value="1"/>
</dbReference>
<proteinExistence type="predicted"/>
<gene>
    <name evidence="5" type="ORF">CLV32_1313</name>
</gene>
<reference evidence="5 6" key="1">
    <citation type="submission" date="2019-03" db="EMBL/GenBank/DDBJ databases">
        <title>Genomic Encyclopedia of Archaeal and Bacterial Type Strains, Phase II (KMG-II): from individual species to whole genera.</title>
        <authorList>
            <person name="Goeker M."/>
        </authorList>
    </citation>
    <scope>NUCLEOTIDE SEQUENCE [LARGE SCALE GENOMIC DNA]</scope>
    <source>
        <strain evidence="5 6">DSM 19034</strain>
    </source>
</reference>
<keyword evidence="2" id="KW-0233">DNA recombination</keyword>
<dbReference type="SUPFAM" id="SSF56349">
    <property type="entry name" value="DNA breaking-rejoining enzymes"/>
    <property type="match status" value="1"/>
</dbReference>
<comment type="caution">
    <text evidence="5">The sequence shown here is derived from an EMBL/GenBank/DDBJ whole genome shotgun (WGS) entry which is preliminary data.</text>
</comment>
<feature type="domain" description="Phage integrase SAM-like" evidence="3">
    <location>
        <begin position="111"/>
        <end position="215"/>
    </location>
</feature>
<feature type="domain" description="Arm DNA-binding" evidence="4">
    <location>
        <begin position="9"/>
        <end position="98"/>
    </location>
</feature>
<accession>A0A4R6IK66</accession>
<evidence type="ECO:0000256" key="1">
    <source>
        <dbReference type="ARBA" id="ARBA00023125"/>
    </source>
</evidence>
<organism evidence="5 6">
    <name type="scientific">Pedobacter duraquae</name>
    <dbReference type="NCBI Taxonomy" id="425511"/>
    <lineage>
        <taxon>Bacteria</taxon>
        <taxon>Pseudomonadati</taxon>
        <taxon>Bacteroidota</taxon>
        <taxon>Sphingobacteriia</taxon>
        <taxon>Sphingobacteriales</taxon>
        <taxon>Sphingobacteriaceae</taxon>
        <taxon>Pedobacter</taxon>
    </lineage>
</organism>
<dbReference type="AlphaFoldDB" id="A0A4R6IK66"/>